<sequence length="72" mass="8150">MIPDGLIWISWNKKDNWLHLSDWSISAELKDTSTAESIPETSPKATWFSNDDFSLAATWEFPNSSPTGRAHI</sequence>
<protein>
    <submittedName>
        <fullName evidence="1">Uncharacterized protein</fullName>
    </submittedName>
</protein>
<keyword evidence="2" id="KW-1185">Reference proteome</keyword>
<dbReference type="Proteomes" id="UP000236161">
    <property type="component" value="Unassembled WGS sequence"/>
</dbReference>
<organism evidence="1 2">
    <name type="scientific">Apostasia shenzhenica</name>
    <dbReference type="NCBI Taxonomy" id="1088818"/>
    <lineage>
        <taxon>Eukaryota</taxon>
        <taxon>Viridiplantae</taxon>
        <taxon>Streptophyta</taxon>
        <taxon>Embryophyta</taxon>
        <taxon>Tracheophyta</taxon>
        <taxon>Spermatophyta</taxon>
        <taxon>Magnoliopsida</taxon>
        <taxon>Liliopsida</taxon>
        <taxon>Asparagales</taxon>
        <taxon>Orchidaceae</taxon>
        <taxon>Apostasioideae</taxon>
        <taxon>Apostasia</taxon>
    </lineage>
</organism>
<proteinExistence type="predicted"/>
<accession>A0A2I0APR5</accession>
<evidence type="ECO:0000313" key="2">
    <source>
        <dbReference type="Proteomes" id="UP000236161"/>
    </source>
</evidence>
<dbReference type="EMBL" id="KZ451966">
    <property type="protein sequence ID" value="PKA57515.1"/>
    <property type="molecule type" value="Genomic_DNA"/>
</dbReference>
<evidence type="ECO:0000313" key="1">
    <source>
        <dbReference type="EMBL" id="PKA57515.1"/>
    </source>
</evidence>
<reference evidence="1 2" key="1">
    <citation type="journal article" date="2017" name="Nature">
        <title>The Apostasia genome and the evolution of orchids.</title>
        <authorList>
            <person name="Zhang G.Q."/>
            <person name="Liu K.W."/>
            <person name="Li Z."/>
            <person name="Lohaus R."/>
            <person name="Hsiao Y.Y."/>
            <person name="Niu S.C."/>
            <person name="Wang J.Y."/>
            <person name="Lin Y.C."/>
            <person name="Xu Q."/>
            <person name="Chen L.J."/>
            <person name="Yoshida K."/>
            <person name="Fujiwara S."/>
            <person name="Wang Z.W."/>
            <person name="Zhang Y.Q."/>
            <person name="Mitsuda N."/>
            <person name="Wang M."/>
            <person name="Liu G.H."/>
            <person name="Pecoraro L."/>
            <person name="Huang H.X."/>
            <person name="Xiao X.J."/>
            <person name="Lin M."/>
            <person name="Wu X.Y."/>
            <person name="Wu W.L."/>
            <person name="Chen Y.Y."/>
            <person name="Chang S.B."/>
            <person name="Sakamoto S."/>
            <person name="Ohme-Takagi M."/>
            <person name="Yagi M."/>
            <person name="Zeng S.J."/>
            <person name="Shen C.Y."/>
            <person name="Yeh C.M."/>
            <person name="Luo Y.B."/>
            <person name="Tsai W.C."/>
            <person name="Van de Peer Y."/>
            <person name="Liu Z.J."/>
        </authorList>
    </citation>
    <scope>NUCLEOTIDE SEQUENCE [LARGE SCALE GENOMIC DNA]</scope>
    <source>
        <strain evidence="2">cv. Shenzhen</strain>
        <tissue evidence="1">Stem</tissue>
    </source>
</reference>
<gene>
    <name evidence="1" type="ORF">AXF42_Ash020759</name>
</gene>
<name>A0A2I0APR5_9ASPA</name>
<dbReference type="AlphaFoldDB" id="A0A2I0APR5"/>